<proteinExistence type="predicted"/>
<reference evidence="10" key="1">
    <citation type="submission" date="2016-10" db="EMBL/GenBank/DDBJ databases">
        <authorList>
            <person name="de Groot N.N."/>
        </authorList>
    </citation>
    <scope>NUCLEOTIDE SEQUENCE</scope>
</reference>
<dbReference type="GO" id="GO:0008616">
    <property type="term" value="P:tRNA queuosine(34) biosynthetic process"/>
    <property type="evidence" value="ECO:0007669"/>
    <property type="project" value="UniProtKB-KW"/>
</dbReference>
<keyword evidence="6" id="KW-0408">Iron</keyword>
<name>A0A1W1CRN2_9ZZZZ</name>
<keyword evidence="3" id="KW-0479">Metal-binding</keyword>
<keyword evidence="10" id="KW-0378">Hydrolase</keyword>
<accession>A0A1W1CRN2</accession>
<evidence type="ECO:0000313" key="10">
    <source>
        <dbReference type="EMBL" id="SFV68456.1"/>
    </source>
</evidence>
<dbReference type="AlphaFoldDB" id="A0A1W1CRN2"/>
<keyword evidence="5" id="KW-0560">Oxidoreductase</keyword>
<gene>
    <name evidence="10" type="ORF">MNB_SM-5-1265</name>
</gene>
<keyword evidence="1" id="KW-0004">4Fe-4S</keyword>
<dbReference type="InterPro" id="IPR003828">
    <property type="entry name" value="QueH"/>
</dbReference>
<sequence>MLEGEYDFESWLDAVRGLEKEPEKGARCAVCFDKRFQVSAKKALELGEKKITTTLLVSPLKSQEQLKRIGDAFYKSHGVEFIAVDYRSGGGTQDQSRVTKEQQLYRQDYCGCIFGLTMQREQQNRIMDEMFSPISGQILPASIEERLELYTKRNELEEQNRAYKIIKQKFLNYRQLSLKLLSGKKDVIDAYALSYSTLPRKKAQGRVEFISNDIHYFNREEIRFLTRKTFNRLTQSNFQSIKEIIYNPLSFEEELILRTQISGANYDLTPIIIVEEIPQTKLTLYLDAKTYDDTKEYIIFS</sequence>
<dbReference type="GO" id="GO:0016787">
    <property type="term" value="F:hydrolase activity"/>
    <property type="evidence" value="ECO:0007669"/>
    <property type="project" value="UniProtKB-KW"/>
</dbReference>
<keyword evidence="4" id="KW-0671">Queuosine biosynthesis</keyword>
<evidence type="ECO:0000256" key="4">
    <source>
        <dbReference type="ARBA" id="ARBA00022785"/>
    </source>
</evidence>
<dbReference type="EMBL" id="FPHH01000112">
    <property type="protein sequence ID" value="SFV68456.1"/>
    <property type="molecule type" value="Genomic_DNA"/>
</dbReference>
<organism evidence="10">
    <name type="scientific">hydrothermal vent metagenome</name>
    <dbReference type="NCBI Taxonomy" id="652676"/>
    <lineage>
        <taxon>unclassified sequences</taxon>
        <taxon>metagenomes</taxon>
        <taxon>ecological metagenomes</taxon>
    </lineage>
</organism>
<keyword evidence="7" id="KW-0411">Iron-sulfur</keyword>
<keyword evidence="9" id="KW-0676">Redox-active center</keyword>
<evidence type="ECO:0000256" key="9">
    <source>
        <dbReference type="ARBA" id="ARBA00023284"/>
    </source>
</evidence>
<dbReference type="GO" id="GO:0016491">
    <property type="term" value="F:oxidoreductase activity"/>
    <property type="evidence" value="ECO:0007669"/>
    <property type="project" value="UniProtKB-KW"/>
</dbReference>
<dbReference type="GO" id="GO:0046872">
    <property type="term" value="F:metal ion binding"/>
    <property type="evidence" value="ECO:0007669"/>
    <property type="project" value="UniProtKB-KW"/>
</dbReference>
<keyword evidence="8" id="KW-1015">Disulfide bond</keyword>
<dbReference type="PANTHER" id="PTHR36701">
    <property type="entry name" value="EPOXYQUEUOSINE REDUCTASE QUEH"/>
    <property type="match status" value="1"/>
</dbReference>
<dbReference type="GO" id="GO:0051539">
    <property type="term" value="F:4 iron, 4 sulfur cluster binding"/>
    <property type="evidence" value="ECO:0007669"/>
    <property type="project" value="UniProtKB-KW"/>
</dbReference>
<dbReference type="Pfam" id="PF02677">
    <property type="entry name" value="QueH"/>
    <property type="match status" value="1"/>
</dbReference>
<evidence type="ECO:0000256" key="3">
    <source>
        <dbReference type="ARBA" id="ARBA00022723"/>
    </source>
</evidence>
<dbReference type="PANTHER" id="PTHR36701:SF1">
    <property type="entry name" value="EPOXYQUEUOSINE REDUCTASE QUEH"/>
    <property type="match status" value="1"/>
</dbReference>
<evidence type="ECO:0000256" key="8">
    <source>
        <dbReference type="ARBA" id="ARBA00023157"/>
    </source>
</evidence>
<evidence type="ECO:0000256" key="1">
    <source>
        <dbReference type="ARBA" id="ARBA00022485"/>
    </source>
</evidence>
<evidence type="ECO:0000256" key="2">
    <source>
        <dbReference type="ARBA" id="ARBA00022694"/>
    </source>
</evidence>
<evidence type="ECO:0000256" key="7">
    <source>
        <dbReference type="ARBA" id="ARBA00023014"/>
    </source>
</evidence>
<keyword evidence="2" id="KW-0819">tRNA processing</keyword>
<evidence type="ECO:0000256" key="6">
    <source>
        <dbReference type="ARBA" id="ARBA00023004"/>
    </source>
</evidence>
<evidence type="ECO:0000256" key="5">
    <source>
        <dbReference type="ARBA" id="ARBA00023002"/>
    </source>
</evidence>
<protein>
    <submittedName>
        <fullName evidence="10">FIG053235: Diacylglucosamine hydrolase like</fullName>
    </submittedName>
</protein>